<dbReference type="InterPro" id="IPR034660">
    <property type="entry name" value="DinB/YfiT-like"/>
</dbReference>
<evidence type="ECO:0000313" key="2">
    <source>
        <dbReference type="EMBL" id="TGD81182.1"/>
    </source>
</evidence>
<keyword evidence="3" id="KW-1185">Reference proteome</keyword>
<dbReference type="InterPro" id="IPR024775">
    <property type="entry name" value="DinB-like"/>
</dbReference>
<accession>A0A4Z0MMR3</accession>
<reference evidence="2 3" key="1">
    <citation type="submission" date="2019-04" db="EMBL/GenBank/DDBJ databases">
        <authorList>
            <person name="Feng G."/>
            <person name="Zhang J."/>
            <person name="Zhu H."/>
        </authorList>
    </citation>
    <scope>NUCLEOTIDE SEQUENCE [LARGE SCALE GENOMIC DNA]</scope>
    <source>
        <strain evidence="2 3">JCM 19491</strain>
    </source>
</reference>
<protein>
    <submittedName>
        <fullName evidence="2">DinB family protein</fullName>
    </submittedName>
</protein>
<dbReference type="EMBL" id="SRKZ01000002">
    <property type="protein sequence ID" value="TGD81182.1"/>
    <property type="molecule type" value="Genomic_DNA"/>
</dbReference>
<name>A0A4Z0MMR3_9BACT</name>
<dbReference type="OrthoDB" id="1524454at2"/>
<organism evidence="2 3">
    <name type="scientific">Hymenobacter wooponensis</name>
    <dbReference type="NCBI Taxonomy" id="1525360"/>
    <lineage>
        <taxon>Bacteria</taxon>
        <taxon>Pseudomonadati</taxon>
        <taxon>Bacteroidota</taxon>
        <taxon>Cytophagia</taxon>
        <taxon>Cytophagales</taxon>
        <taxon>Hymenobacteraceae</taxon>
        <taxon>Hymenobacter</taxon>
    </lineage>
</organism>
<dbReference type="SUPFAM" id="SSF109854">
    <property type="entry name" value="DinB/YfiT-like putative metalloenzymes"/>
    <property type="match status" value="1"/>
</dbReference>
<dbReference type="Proteomes" id="UP000298284">
    <property type="component" value="Unassembled WGS sequence"/>
</dbReference>
<proteinExistence type="predicted"/>
<gene>
    <name evidence="2" type="ORF">EU557_06320</name>
</gene>
<dbReference type="Gene3D" id="1.20.120.450">
    <property type="entry name" value="dinb family like domain"/>
    <property type="match status" value="1"/>
</dbReference>
<sequence>MSNLCVPVAGPLAKPRRARIITSAIRLLINSAMSATTRRTTEFLDSLAADLRQVRETVDRRFRPLTDDQLNRGPGPGKWSVGQCLEHLNIVGGLYLPVISKKIKAAQERGSKPAEMVAHGFIGKRMTESMRVPATEKAMKSPQQYAPSGFRLPRTVLEVFSRQLDELNGLIDQTRGVNANAIRIPNPIIPLLLPRLTDALELLVVHMQRHIAQAEAVLDGQGVSRE</sequence>
<comment type="caution">
    <text evidence="2">The sequence shown here is derived from an EMBL/GenBank/DDBJ whole genome shotgun (WGS) entry which is preliminary data.</text>
</comment>
<evidence type="ECO:0000259" key="1">
    <source>
        <dbReference type="Pfam" id="PF12867"/>
    </source>
</evidence>
<dbReference type="Pfam" id="PF12867">
    <property type="entry name" value="DinB_2"/>
    <property type="match status" value="1"/>
</dbReference>
<dbReference type="AlphaFoldDB" id="A0A4Z0MMR3"/>
<evidence type="ECO:0000313" key="3">
    <source>
        <dbReference type="Proteomes" id="UP000298284"/>
    </source>
</evidence>
<feature type="domain" description="DinB-like" evidence="1">
    <location>
        <begin position="51"/>
        <end position="214"/>
    </location>
</feature>